<evidence type="ECO:0000256" key="8">
    <source>
        <dbReference type="ARBA" id="ARBA00023136"/>
    </source>
</evidence>
<dbReference type="Proteomes" id="UP001501169">
    <property type="component" value="Unassembled WGS sequence"/>
</dbReference>
<dbReference type="PANTHER" id="PTHR43776:SF4">
    <property type="entry name" value="PUTRESCINE EXPORT SYSTEM ATP-BINDING PROTEIN SAPF"/>
    <property type="match status" value="1"/>
</dbReference>
<keyword evidence="6" id="KW-0547">Nucleotide-binding</keyword>
<dbReference type="GO" id="GO:0005524">
    <property type="term" value="F:ATP binding"/>
    <property type="evidence" value="ECO:0007669"/>
    <property type="project" value="UniProtKB-KW"/>
</dbReference>
<comment type="caution">
    <text evidence="10">The sequence shown here is derived from an EMBL/GenBank/DDBJ whole genome shotgun (WGS) entry which is preliminary data.</text>
</comment>
<dbReference type="CDD" id="cd03257">
    <property type="entry name" value="ABC_NikE_OppD_transporters"/>
    <property type="match status" value="1"/>
</dbReference>
<keyword evidence="8" id="KW-0472">Membrane</keyword>
<dbReference type="InterPro" id="IPR027417">
    <property type="entry name" value="P-loop_NTPase"/>
</dbReference>
<dbReference type="SMART" id="SM00382">
    <property type="entry name" value="AAA"/>
    <property type="match status" value="1"/>
</dbReference>
<proteinExistence type="inferred from homology"/>
<comment type="subcellular location">
    <subcellularLocation>
        <location evidence="1">Cell inner membrane</location>
        <topology evidence="1">Peripheral membrane protein</topology>
    </subcellularLocation>
</comment>
<dbReference type="Gene3D" id="3.40.50.300">
    <property type="entry name" value="P-loop containing nucleotide triphosphate hydrolases"/>
    <property type="match status" value="1"/>
</dbReference>
<keyword evidence="5" id="KW-0997">Cell inner membrane</keyword>
<keyword evidence="11" id="KW-1185">Reference proteome</keyword>
<dbReference type="InterPro" id="IPR017871">
    <property type="entry name" value="ABC_transporter-like_CS"/>
</dbReference>
<organism evidence="10 11">
    <name type="scientific">Rheinheimera aquimaris</name>
    <dbReference type="NCBI Taxonomy" id="412437"/>
    <lineage>
        <taxon>Bacteria</taxon>
        <taxon>Pseudomonadati</taxon>
        <taxon>Pseudomonadota</taxon>
        <taxon>Gammaproteobacteria</taxon>
        <taxon>Chromatiales</taxon>
        <taxon>Chromatiaceae</taxon>
        <taxon>Rheinheimera</taxon>
    </lineage>
</organism>
<dbReference type="RefSeq" id="WP_134056220.1">
    <property type="nucleotide sequence ID" value="NZ_BAAAEO010000003.1"/>
</dbReference>
<dbReference type="PANTHER" id="PTHR43776">
    <property type="entry name" value="TRANSPORT ATP-BINDING PROTEIN"/>
    <property type="match status" value="1"/>
</dbReference>
<keyword evidence="7 10" id="KW-0067">ATP-binding</keyword>
<comment type="similarity">
    <text evidence="2">Belongs to the ABC transporter superfamily.</text>
</comment>
<protein>
    <submittedName>
        <fullName evidence="10">Peptide ABC transporter ATP-binding protein SapF</fullName>
    </submittedName>
</protein>
<dbReference type="InterPro" id="IPR050319">
    <property type="entry name" value="ABC_transp_ATP-bind"/>
</dbReference>
<feature type="domain" description="ABC transporter" evidence="9">
    <location>
        <begin position="5"/>
        <end position="250"/>
    </location>
</feature>
<dbReference type="InterPro" id="IPR003439">
    <property type="entry name" value="ABC_transporter-like_ATP-bd"/>
</dbReference>
<dbReference type="SUPFAM" id="SSF52540">
    <property type="entry name" value="P-loop containing nucleoside triphosphate hydrolases"/>
    <property type="match status" value="1"/>
</dbReference>
<accession>A0ABP3NX21</accession>
<name>A0ABP3NX21_9GAMM</name>
<evidence type="ECO:0000256" key="3">
    <source>
        <dbReference type="ARBA" id="ARBA00022448"/>
    </source>
</evidence>
<keyword evidence="4" id="KW-1003">Cell membrane</keyword>
<evidence type="ECO:0000256" key="7">
    <source>
        <dbReference type="ARBA" id="ARBA00022840"/>
    </source>
</evidence>
<evidence type="ECO:0000259" key="9">
    <source>
        <dbReference type="PROSITE" id="PS50893"/>
    </source>
</evidence>
<evidence type="ECO:0000256" key="2">
    <source>
        <dbReference type="ARBA" id="ARBA00005417"/>
    </source>
</evidence>
<keyword evidence="3" id="KW-0813">Transport</keyword>
<evidence type="ECO:0000256" key="4">
    <source>
        <dbReference type="ARBA" id="ARBA00022475"/>
    </source>
</evidence>
<gene>
    <name evidence="10" type="primary">sapF</name>
    <name evidence="10" type="ORF">GCM10009098_22730</name>
</gene>
<dbReference type="PROSITE" id="PS50893">
    <property type="entry name" value="ABC_TRANSPORTER_2"/>
    <property type="match status" value="1"/>
</dbReference>
<dbReference type="EMBL" id="BAAAEO010000003">
    <property type="protein sequence ID" value="GAA0554369.1"/>
    <property type="molecule type" value="Genomic_DNA"/>
</dbReference>
<reference evidence="11" key="1">
    <citation type="journal article" date="2019" name="Int. J. Syst. Evol. Microbiol.">
        <title>The Global Catalogue of Microorganisms (GCM) 10K type strain sequencing project: providing services to taxonomists for standard genome sequencing and annotation.</title>
        <authorList>
            <consortium name="The Broad Institute Genomics Platform"/>
            <consortium name="The Broad Institute Genome Sequencing Center for Infectious Disease"/>
            <person name="Wu L."/>
            <person name="Ma J."/>
        </authorList>
    </citation>
    <scope>NUCLEOTIDE SEQUENCE [LARGE SCALE GENOMIC DNA]</scope>
    <source>
        <strain evidence="11">JCM 14331</strain>
    </source>
</reference>
<dbReference type="PROSITE" id="PS00211">
    <property type="entry name" value="ABC_TRANSPORTER_1"/>
    <property type="match status" value="1"/>
</dbReference>
<evidence type="ECO:0000313" key="11">
    <source>
        <dbReference type="Proteomes" id="UP001501169"/>
    </source>
</evidence>
<sequence>MSTLLEVKQLHKTYRKQAGLFRQRSVVALDDISFSLDSGKTLAIVGETGSGKSTLAKMLVGIEKPDHGEILLEGTKVQISHFRQYNHVIRFIFQDAAKSLNPHQKIGQMLDDVLRYSTKQDTEQRRYKIRTVLKQVGLLDEHSEYYPHMFSGGQLQRVALARALILDPKLLILDEALTALDPSLRAQIVNLLLELQKTSGLAYLLITNHLRLVKHIADDLLVLHHGKMLDYGTTAHVFANASHDYSRKLINSAQA</sequence>
<evidence type="ECO:0000256" key="6">
    <source>
        <dbReference type="ARBA" id="ARBA00022741"/>
    </source>
</evidence>
<dbReference type="Pfam" id="PF00005">
    <property type="entry name" value="ABC_tran"/>
    <property type="match status" value="1"/>
</dbReference>
<evidence type="ECO:0000313" key="10">
    <source>
        <dbReference type="EMBL" id="GAA0554369.1"/>
    </source>
</evidence>
<evidence type="ECO:0000256" key="5">
    <source>
        <dbReference type="ARBA" id="ARBA00022519"/>
    </source>
</evidence>
<evidence type="ECO:0000256" key="1">
    <source>
        <dbReference type="ARBA" id="ARBA00004417"/>
    </source>
</evidence>
<dbReference type="InterPro" id="IPR003593">
    <property type="entry name" value="AAA+_ATPase"/>
</dbReference>